<name>A0ABT3QKW6_9HYPH</name>
<reference evidence="1 2" key="1">
    <citation type="submission" date="2022-11" db="EMBL/GenBank/DDBJ databases">
        <title>Brucella sp. YY2X, whole genome shotgun sequencing project.</title>
        <authorList>
            <person name="Yang Y."/>
        </authorList>
    </citation>
    <scope>NUCLEOTIDE SEQUENCE [LARGE SCALE GENOMIC DNA]</scope>
    <source>
        <strain evidence="1 2">YY2X</strain>
    </source>
</reference>
<evidence type="ECO:0000313" key="2">
    <source>
        <dbReference type="Proteomes" id="UP001301216"/>
    </source>
</evidence>
<dbReference type="RefSeq" id="WP_265983528.1">
    <property type="nucleotide sequence ID" value="NZ_JAPHAV010000001.1"/>
</dbReference>
<protein>
    <submittedName>
        <fullName evidence="1">Uncharacterized protein</fullName>
    </submittedName>
</protein>
<gene>
    <name evidence="1" type="ORF">OPR82_05640</name>
</gene>
<proteinExistence type="predicted"/>
<dbReference type="Proteomes" id="UP001301216">
    <property type="component" value="Unassembled WGS sequence"/>
</dbReference>
<dbReference type="EMBL" id="JAPHAV010000001">
    <property type="protein sequence ID" value="MCX2696259.1"/>
    <property type="molecule type" value="Genomic_DNA"/>
</dbReference>
<accession>A0ABT3QKW6</accession>
<evidence type="ECO:0000313" key="1">
    <source>
        <dbReference type="EMBL" id="MCX2696259.1"/>
    </source>
</evidence>
<comment type="caution">
    <text evidence="1">The sequence shown here is derived from an EMBL/GenBank/DDBJ whole genome shotgun (WGS) entry which is preliminary data.</text>
</comment>
<keyword evidence="2" id="KW-1185">Reference proteome</keyword>
<organism evidence="1 2">
    <name type="scientific">Ochrobactrum chromiisoli</name>
    <dbReference type="NCBI Taxonomy" id="2993941"/>
    <lineage>
        <taxon>Bacteria</taxon>
        <taxon>Pseudomonadati</taxon>
        <taxon>Pseudomonadota</taxon>
        <taxon>Alphaproteobacteria</taxon>
        <taxon>Hyphomicrobiales</taxon>
        <taxon>Brucellaceae</taxon>
        <taxon>Brucella/Ochrobactrum group</taxon>
        <taxon>Ochrobactrum</taxon>
    </lineage>
</organism>
<sequence>MSKIDNEVWNSYAKKLVEAHGFTIEKYYEDGVTPIRYLSKKVGVSIGEASKYVYGYSIIIEEDFIMAGTYVDKDYVVDQDIHKFNFENEKGILNFEYIMNLVLEDPEIFATTTIFEMVGEVQDDWYD</sequence>